<dbReference type="OrthoDB" id="9763949at2"/>
<dbReference type="EMBL" id="FZNX01000003">
    <property type="protein sequence ID" value="SNR63131.1"/>
    <property type="molecule type" value="Genomic_DNA"/>
</dbReference>
<dbReference type="InterPro" id="IPR043129">
    <property type="entry name" value="ATPase_NBD"/>
</dbReference>
<dbReference type="NCBIfam" id="NF007144">
    <property type="entry name" value="PRK09585.2-3"/>
    <property type="match status" value="1"/>
</dbReference>
<protein>
    <submittedName>
        <fullName evidence="1">Anhydro-N-acetylmuramic acid kinase</fullName>
    </submittedName>
</protein>
<dbReference type="GO" id="GO:0005524">
    <property type="term" value="F:ATP binding"/>
    <property type="evidence" value="ECO:0007669"/>
    <property type="project" value="InterPro"/>
</dbReference>
<dbReference type="SUPFAM" id="SSF53067">
    <property type="entry name" value="Actin-like ATPase domain"/>
    <property type="match status" value="1"/>
</dbReference>
<name>A0A238XX96_9FLAO</name>
<dbReference type="Gene3D" id="3.30.420.40">
    <property type="match status" value="2"/>
</dbReference>
<dbReference type="GO" id="GO:0016301">
    <property type="term" value="F:kinase activity"/>
    <property type="evidence" value="ECO:0007669"/>
    <property type="project" value="UniProtKB-KW"/>
</dbReference>
<dbReference type="AlphaFoldDB" id="A0A238XX96"/>
<dbReference type="PANTHER" id="PTHR30605:SF0">
    <property type="entry name" value="ANHYDRO-N-ACETYLMURAMIC ACID KINASE"/>
    <property type="match status" value="1"/>
</dbReference>
<dbReference type="Pfam" id="PF03702">
    <property type="entry name" value="AnmK"/>
    <property type="match status" value="1"/>
</dbReference>
<dbReference type="InterPro" id="IPR005338">
    <property type="entry name" value="Anhydro_N_Ac-Mur_kinase"/>
</dbReference>
<dbReference type="GO" id="GO:0016773">
    <property type="term" value="F:phosphotransferase activity, alcohol group as acceptor"/>
    <property type="evidence" value="ECO:0007669"/>
    <property type="project" value="InterPro"/>
</dbReference>
<evidence type="ECO:0000313" key="2">
    <source>
        <dbReference type="Proteomes" id="UP000198412"/>
    </source>
</evidence>
<dbReference type="PANTHER" id="PTHR30605">
    <property type="entry name" value="ANHYDRO-N-ACETYLMURAMIC ACID KINASE"/>
    <property type="match status" value="1"/>
</dbReference>
<dbReference type="GO" id="GO:0009254">
    <property type="term" value="P:peptidoglycan turnover"/>
    <property type="evidence" value="ECO:0007669"/>
    <property type="project" value="InterPro"/>
</dbReference>
<evidence type="ECO:0000313" key="1">
    <source>
        <dbReference type="EMBL" id="SNR63131.1"/>
    </source>
</evidence>
<keyword evidence="2" id="KW-1185">Reference proteome</keyword>
<dbReference type="Proteomes" id="UP000198412">
    <property type="component" value="Unassembled WGS sequence"/>
</dbReference>
<reference evidence="2" key="1">
    <citation type="submission" date="2017-06" db="EMBL/GenBank/DDBJ databases">
        <authorList>
            <person name="Varghese N."/>
            <person name="Submissions S."/>
        </authorList>
    </citation>
    <scope>NUCLEOTIDE SEQUENCE [LARGE SCALE GENOMIC DNA]</scope>
    <source>
        <strain evidence="2">DSM 27993</strain>
    </source>
</reference>
<proteinExistence type="predicted"/>
<gene>
    <name evidence="1" type="ORF">SAMN04488111_2169</name>
</gene>
<dbReference type="RefSeq" id="WP_089378447.1">
    <property type="nucleotide sequence ID" value="NZ_FZNX01000003.1"/>
</dbReference>
<dbReference type="GO" id="GO:0006040">
    <property type="term" value="P:amino sugar metabolic process"/>
    <property type="evidence" value="ECO:0007669"/>
    <property type="project" value="InterPro"/>
</dbReference>
<accession>A0A238XX96</accession>
<organism evidence="1 2">
    <name type="scientific">Lutibacter flavus</name>
    <dbReference type="NCBI Taxonomy" id="691689"/>
    <lineage>
        <taxon>Bacteria</taxon>
        <taxon>Pseudomonadati</taxon>
        <taxon>Bacteroidota</taxon>
        <taxon>Flavobacteriia</taxon>
        <taxon>Flavobacteriales</taxon>
        <taxon>Flavobacteriaceae</taxon>
        <taxon>Lutibacter</taxon>
    </lineage>
</organism>
<keyword evidence="1" id="KW-0808">Transferase</keyword>
<keyword evidence="1" id="KW-0418">Kinase</keyword>
<sequence length="357" mass="39844">MVNNFWNVIGLMSGTSLDGIDIIYTHISRLDDNYIFKIINAETIPYSNEWEGRLRNAFSASKSDIKKLNIEYGIYLGDCVNKFIKKNQIDIIDFIASHGHTVFHKPDEGYTLQIGDGQEIVNKTDLKVICNFRTQDVQLGGQGAPLVPIGDKLLFSKYDYCLNLGGFANISFQKNNERIAFDICPVNIVLNHYVKQLGFNFDEGGEIARTGKVDQPLLNELNNLSFYSAAVPKSLGFEFVKEVVFPIIDKGNLKVEDILRTFVAHVVIQITACLEHNKNSKVLVTGGGAFNKFLINELNNHSKNEIVIPSNEIVDYKEALIFALLGVLRSENQVNCLSSVTGAVKDHSSGKIYSKIV</sequence>